<feature type="transmembrane region" description="Helical" evidence="8">
    <location>
        <begin position="1267"/>
        <end position="1286"/>
    </location>
</feature>
<evidence type="ECO:0000256" key="4">
    <source>
        <dbReference type="ARBA" id="ARBA00022989"/>
    </source>
</evidence>
<feature type="domain" description="SSD" evidence="9">
    <location>
        <begin position="668"/>
        <end position="829"/>
    </location>
</feature>
<dbReference type="GO" id="GO:0097108">
    <property type="term" value="F:hedgehog family protein binding"/>
    <property type="evidence" value="ECO:0007669"/>
    <property type="project" value="TreeGrafter"/>
</dbReference>
<feature type="transmembrane region" description="Helical" evidence="8">
    <location>
        <begin position="1212"/>
        <end position="1232"/>
    </location>
</feature>
<feature type="transmembrane region" description="Helical" evidence="8">
    <location>
        <begin position="931"/>
        <end position="949"/>
    </location>
</feature>
<evidence type="ECO:0000256" key="6">
    <source>
        <dbReference type="ARBA" id="ARBA00023180"/>
    </source>
</evidence>
<dbReference type="SUPFAM" id="SSF82866">
    <property type="entry name" value="Multidrug efflux transporter AcrB transmembrane domain"/>
    <property type="match status" value="2"/>
</dbReference>
<dbReference type="Pfam" id="PF12349">
    <property type="entry name" value="Sterol-sensing"/>
    <property type="match status" value="1"/>
</dbReference>
<keyword evidence="10" id="KW-1185">Reference proteome</keyword>
<evidence type="ECO:0000256" key="2">
    <source>
        <dbReference type="ARBA" id="ARBA00005585"/>
    </source>
</evidence>
<dbReference type="GO" id="GO:0045879">
    <property type="term" value="P:negative regulation of smoothened signaling pathway"/>
    <property type="evidence" value="ECO:0007669"/>
    <property type="project" value="TreeGrafter"/>
</dbReference>
<comment type="similarity">
    <text evidence="2">Belongs to the patched family.</text>
</comment>
<dbReference type="PROSITE" id="PS50156">
    <property type="entry name" value="SSD"/>
    <property type="match status" value="1"/>
</dbReference>
<feature type="transmembrane region" description="Helical" evidence="8">
    <location>
        <begin position="777"/>
        <end position="796"/>
    </location>
</feature>
<feature type="transmembrane region" description="Helical" evidence="8">
    <location>
        <begin position="700"/>
        <end position="724"/>
    </location>
</feature>
<evidence type="ECO:0000256" key="5">
    <source>
        <dbReference type="ARBA" id="ARBA00023136"/>
    </source>
</evidence>
<evidence type="ECO:0000256" key="3">
    <source>
        <dbReference type="ARBA" id="ARBA00022692"/>
    </source>
</evidence>
<feature type="transmembrane region" description="Helical" evidence="8">
    <location>
        <begin position="1335"/>
        <end position="1359"/>
    </location>
</feature>
<feature type="transmembrane region" description="Helical" evidence="8">
    <location>
        <begin position="1238"/>
        <end position="1260"/>
    </location>
</feature>
<feature type="transmembrane region" description="Helical" evidence="8">
    <location>
        <begin position="1306"/>
        <end position="1326"/>
    </location>
</feature>
<keyword evidence="4 8" id="KW-1133">Transmembrane helix</keyword>
<organism evidence="10 11">
    <name type="scientific">Ditylenchus dipsaci</name>
    <dbReference type="NCBI Taxonomy" id="166011"/>
    <lineage>
        <taxon>Eukaryota</taxon>
        <taxon>Metazoa</taxon>
        <taxon>Ecdysozoa</taxon>
        <taxon>Nematoda</taxon>
        <taxon>Chromadorea</taxon>
        <taxon>Rhabditida</taxon>
        <taxon>Tylenchina</taxon>
        <taxon>Tylenchomorpha</taxon>
        <taxon>Sphaerularioidea</taxon>
        <taxon>Anguinidae</taxon>
        <taxon>Anguininae</taxon>
        <taxon>Ditylenchus</taxon>
    </lineage>
</organism>
<keyword evidence="5 8" id="KW-0472">Membrane</keyword>
<evidence type="ECO:0000313" key="11">
    <source>
        <dbReference type="WBParaSite" id="jg24897.2"/>
    </source>
</evidence>
<protein>
    <submittedName>
        <fullName evidence="11">SSD domain-containing protein</fullName>
    </submittedName>
</protein>
<name>A0A915E0I2_9BILA</name>
<dbReference type="WBParaSite" id="jg24897.2">
    <property type="protein sequence ID" value="jg24897.2"/>
    <property type="gene ID" value="jg24897"/>
</dbReference>
<feature type="region of interest" description="Disordered" evidence="7">
    <location>
        <begin position="442"/>
        <end position="472"/>
    </location>
</feature>
<dbReference type="GO" id="GO:0005119">
    <property type="term" value="F:smoothened binding"/>
    <property type="evidence" value="ECO:0007669"/>
    <property type="project" value="TreeGrafter"/>
</dbReference>
<dbReference type="InterPro" id="IPR000731">
    <property type="entry name" value="SSD"/>
</dbReference>
<reference evidence="11" key="1">
    <citation type="submission" date="2022-11" db="UniProtKB">
        <authorList>
            <consortium name="WormBaseParasite"/>
        </authorList>
    </citation>
    <scope>IDENTIFICATION</scope>
</reference>
<dbReference type="GO" id="GO:0008158">
    <property type="term" value="F:hedgehog receptor activity"/>
    <property type="evidence" value="ECO:0007669"/>
    <property type="project" value="TreeGrafter"/>
</dbReference>
<dbReference type="PANTHER" id="PTHR46022">
    <property type="entry name" value="PROTEIN PATCHED"/>
    <property type="match status" value="1"/>
</dbReference>
<dbReference type="PANTHER" id="PTHR46022:SF6">
    <property type="entry name" value="PROTEIN PATCHED HOMOLOG 3"/>
    <property type="match status" value="1"/>
</dbReference>
<dbReference type="GO" id="GO:0018996">
    <property type="term" value="P:molting cycle, collagen and cuticulin-based cuticle"/>
    <property type="evidence" value="ECO:0007669"/>
    <property type="project" value="UniProtKB-ARBA"/>
</dbReference>
<comment type="subcellular location">
    <subcellularLocation>
        <location evidence="1">Membrane</location>
        <topology evidence="1">Multi-pass membrane protein</topology>
    </subcellularLocation>
</comment>
<evidence type="ECO:0000256" key="7">
    <source>
        <dbReference type="SAM" id="MobiDB-lite"/>
    </source>
</evidence>
<dbReference type="InterPro" id="IPR053958">
    <property type="entry name" value="HMGCR/SNAP/NPC1-like_SSD"/>
</dbReference>
<evidence type="ECO:0000259" key="9">
    <source>
        <dbReference type="PROSITE" id="PS50156"/>
    </source>
</evidence>
<feature type="transmembrane region" description="Helical" evidence="8">
    <location>
        <begin position="736"/>
        <end position="756"/>
    </location>
</feature>
<evidence type="ECO:0000313" key="10">
    <source>
        <dbReference type="Proteomes" id="UP000887574"/>
    </source>
</evidence>
<sequence length="1442" mass="160234">MPSIRTVSSGCKKHIRNISADSAKPLLDPCLDLNNASKLTEQKVTNIESAGRSTGSSAITRFLDKHLAGNSDPAEYTDSWREKFSHHPSWCDADVCLQQINLGNARGNRVALYARSLFQRLLFKLGSFVEAWPKTVLYLGLFALTLCCFGIVKEIVNGFTIETDLVKLWVEQDGRLNDELTFLANARANYKPPRRKRAATGNITNGLPPPIQAVIVKPPVEALPEIPLDNGLNGAFQVVIQTPETVGSNILSKEGLLRHISILEEISNYTVDMFGEKWRLSDICFKPPAPKLPKNTIAATFQSSKPLGPFPPINLPPVLANIPAGDITWKNLDPEELITAAEVFFDKGGPMEGVKSLFQRAGIGRAYQDRPCIDPLDHECPKTAKNYFDRCSAFAKFVKWNENNPESKKVYLEAEEKKKDEFDFADLGQLIGKRRKREEGLVANATSTAKKEQRRPGKGSAAGKGADKAEGAGEDYYEDAVDDVKASTESPEKVEQRKFNETCEKYAKSFLQWMNQVGEENWQFLNYTDEKDPNPAVGPKYLAYGNELTGGCDGFGKKIMKWPEDLIVGGIKRSNGFISRVEAFQSVFLVASGLDVYNRFKNKEAKPLLNVNDFSVGHAGLIIQKWQTEFTNRIYDHPLNHKENGLRTIHPLAANSIQEILKEFSDFQLSTILIGYVLMIIYAGWTQVDWDGWWFSPKSSCYLAIVGVLIVTYSSLAGLGLSTMMGIHFNAATTQIVPFLTLGLGIDDMFLILHNYDDILASANRNEVAVLIKETGMSILITSINNILAFLTGTILPIPALRSFCAQVAILLFFNVICIIIIYPAFITLDLRRRKSGIRDMTCGCCCVVPPTGKSDGAMTKQEKLQESSSQNQLVKKASVSSDLAGYHEMVAQNAQNVDQLSGKGSDKWYTLTGFLNGFYIPLLMKPITKLVILIICGSMFTFGCVGLYRSDIGLELSDVLPDSTPPSAFLKAREKYFSFYPFHIALKGPHIDYPNQQDQIIQMRLDIGKSKFVIKGDTILRHVQEPSELPWLAYMQLWLRSLQDAIDEQVAANNIDLVTGKNRTQVSDQVLLAKRLLCSYGTTYNCTGRLGLKLIDPESSLIRVDGFYNYLTAWFYTDNMLYYVSQASFFPTPPPWAFDKHQDGIVPAAEPLIYSQIPFFLTGLVDTPVIVEMIKEIRAICEQYTTQGLAIFPIGIPFTFWEQYLHLTSHLFEAIVIIAVAVLIVISLIIFNPWAAAMVAIVVVSMTVELAGFMGLFGVKLNPISAVTLITAVGIGVEFTAHVVLAFLTSLGTRNERMASCLEHMFVPVIHGGLSTLLGIIMLAFSKFDFIVKYFFVVMTALILIGMFNGLAMLPVMLSLIGPPCEIEPIGGGRSLACPPSKKNPRIGASLPRPKQSHPQMVLQLKGLQDYHRLCRLHHPPQNPQKEITLKDMPFTTPCPL</sequence>
<evidence type="ECO:0000256" key="8">
    <source>
        <dbReference type="SAM" id="Phobius"/>
    </source>
</evidence>
<keyword evidence="3 8" id="KW-0812">Transmembrane</keyword>
<dbReference type="Gene3D" id="1.20.1640.10">
    <property type="entry name" value="Multidrug efflux transporter AcrB transmembrane domain"/>
    <property type="match status" value="2"/>
</dbReference>
<feature type="transmembrane region" description="Helical" evidence="8">
    <location>
        <begin position="808"/>
        <end position="829"/>
    </location>
</feature>
<feature type="transmembrane region" description="Helical" evidence="8">
    <location>
        <begin position="667"/>
        <end position="688"/>
    </location>
</feature>
<dbReference type="FunFam" id="1.20.1640.10:FF:000031">
    <property type="entry name" value="PaTChed family"/>
    <property type="match status" value="1"/>
</dbReference>
<keyword evidence="6" id="KW-0325">Glycoprotein</keyword>
<accession>A0A915E0I2</accession>
<dbReference type="Proteomes" id="UP000887574">
    <property type="component" value="Unplaced"/>
</dbReference>
<dbReference type="GO" id="GO:0005886">
    <property type="term" value="C:plasma membrane"/>
    <property type="evidence" value="ECO:0007669"/>
    <property type="project" value="TreeGrafter"/>
</dbReference>
<proteinExistence type="inferred from homology"/>
<evidence type="ECO:0000256" key="1">
    <source>
        <dbReference type="ARBA" id="ARBA00004141"/>
    </source>
</evidence>